<keyword evidence="6" id="KW-0966">Cell projection</keyword>
<dbReference type="InterPro" id="IPR013373">
    <property type="entry name" value="Flagellin/pilin_N_arc"/>
</dbReference>
<evidence type="ECO:0000256" key="4">
    <source>
        <dbReference type="RuleBase" id="RU361282"/>
    </source>
</evidence>
<dbReference type="RefSeq" id="WP_011843807.1">
    <property type="nucleotide sequence ID" value="NZ_CP109831.1"/>
</dbReference>
<proteinExistence type="inferred from homology"/>
<dbReference type="GO" id="GO:0097589">
    <property type="term" value="C:archaeal-type flagellum"/>
    <property type="evidence" value="ECO:0007669"/>
    <property type="project" value="UniProtKB-SubCell"/>
</dbReference>
<evidence type="ECO:0000313" key="7">
    <source>
        <dbReference type="Proteomes" id="UP001156196"/>
    </source>
</evidence>
<organism evidence="6 7">
    <name type="scientific">Methanoculleus submarinus</name>
    <dbReference type="NCBI Taxonomy" id="204050"/>
    <lineage>
        <taxon>Archaea</taxon>
        <taxon>Methanobacteriati</taxon>
        <taxon>Methanobacteriota</taxon>
        <taxon>Stenosarchaea group</taxon>
        <taxon>Methanomicrobia</taxon>
        <taxon>Methanomicrobiales</taxon>
        <taxon>Methanomicrobiaceae</taxon>
        <taxon>Methanoculleus</taxon>
    </lineage>
</organism>
<dbReference type="EMBL" id="CP109831">
    <property type="protein sequence ID" value="UYU18324.1"/>
    <property type="molecule type" value="Genomic_DNA"/>
</dbReference>
<dbReference type="GO" id="GO:0005198">
    <property type="term" value="F:structural molecule activity"/>
    <property type="evidence" value="ECO:0007669"/>
    <property type="project" value="InterPro"/>
</dbReference>
<dbReference type="Proteomes" id="UP001156196">
    <property type="component" value="Chromosome"/>
</dbReference>
<keyword evidence="7" id="KW-1185">Reference proteome</keyword>
<keyword evidence="6" id="KW-0282">Flagellum</keyword>
<dbReference type="InterPro" id="IPR002774">
    <property type="entry name" value="Flagellin_arc-type"/>
</dbReference>
<comment type="similarity">
    <text evidence="2 4">Belongs to the archaeal flagellin family.</text>
</comment>
<keyword evidence="5" id="KW-0472">Membrane</keyword>
<evidence type="ECO:0000313" key="6">
    <source>
        <dbReference type="EMBL" id="UYU18324.1"/>
    </source>
</evidence>
<dbReference type="PANTHER" id="PTHR35903">
    <property type="entry name" value="FLAGELLIN B1"/>
    <property type="match status" value="1"/>
</dbReference>
<evidence type="ECO:0000256" key="2">
    <source>
        <dbReference type="ARBA" id="ARBA00010256"/>
    </source>
</evidence>
<dbReference type="GO" id="GO:0097588">
    <property type="term" value="P:archaeal or bacterial-type flagellum-dependent cell motility"/>
    <property type="evidence" value="ECO:0007669"/>
    <property type="project" value="InterPro"/>
</dbReference>
<dbReference type="AlphaFoldDB" id="A0AAX3E7W9"/>
<dbReference type="KEGG" id="msum:OH143_11540"/>
<keyword evidence="5" id="KW-1133">Transmembrane helix</keyword>
<gene>
    <name evidence="6" type="ORF">OH143_11540</name>
</gene>
<evidence type="ECO:0000256" key="3">
    <source>
        <dbReference type="ARBA" id="ARBA00022440"/>
    </source>
</evidence>
<reference evidence="6" key="1">
    <citation type="submission" date="2022-10" db="EMBL/GenBank/DDBJ databases">
        <title>Complete genome of Methanoculleus submarinus DSM 15122.</title>
        <authorList>
            <person name="Chen S.-C."/>
            <person name="Lai S.-J."/>
            <person name="You Y.-T."/>
        </authorList>
    </citation>
    <scope>NUCLEOTIDE SEQUENCE</scope>
    <source>
        <strain evidence="6">DSM 15122</strain>
    </source>
</reference>
<evidence type="ECO:0000256" key="1">
    <source>
        <dbReference type="ARBA" id="ARBA00004618"/>
    </source>
</evidence>
<keyword evidence="3 4" id="KW-0974">Archaeal flagellum</keyword>
<comment type="subcellular location">
    <subcellularLocation>
        <location evidence="1 4">Archaeal flagellum</location>
    </subcellularLocation>
</comment>
<keyword evidence="5" id="KW-0812">Transmembrane</keyword>
<accession>A0AAX3E7W9</accession>
<sequence length="189" mass="20668">MSKMMRNEDAFTGLEAAIVLIAFIVVAAVFSYVVLGAGFFTTQKSQEVVHTGVAQASSNMEVSGPVVIQASSSEVDTITFYLQLAAGGSPIDMQKVTYVVSTKDDLETFTYADISADMKWYKDGKDVTTTANNLLEKFEFVKVTITPDVVSITANDKFIVEIRPDQGAAYPLERNAPPSLEDGKYYEVY</sequence>
<comment type="function">
    <text evidence="4">Flagellin is the subunit protein which polymerizes to form the filaments of archaeal flagella.</text>
</comment>
<protein>
    <recommendedName>
        <fullName evidence="4">Flagellin</fullName>
    </recommendedName>
</protein>
<dbReference type="Pfam" id="PF01917">
    <property type="entry name" value="Flagellin_arch-type"/>
    <property type="match status" value="1"/>
</dbReference>
<dbReference type="GeneID" id="76731534"/>
<evidence type="ECO:0000256" key="5">
    <source>
        <dbReference type="SAM" id="Phobius"/>
    </source>
</evidence>
<keyword evidence="6" id="KW-0969">Cilium</keyword>
<feature type="transmembrane region" description="Helical" evidence="5">
    <location>
        <begin position="12"/>
        <end position="40"/>
    </location>
</feature>
<dbReference type="PANTHER" id="PTHR35903:SF1">
    <property type="entry name" value="FLAGELLIN B1"/>
    <property type="match status" value="1"/>
</dbReference>
<dbReference type="NCBIfam" id="TIGR02537">
    <property type="entry name" value="arch_flag_Nterm"/>
    <property type="match status" value="1"/>
</dbReference>
<name>A0AAX3E7W9_9EURY</name>